<dbReference type="CDD" id="cd12174">
    <property type="entry name" value="PGDH_like_3"/>
    <property type="match status" value="1"/>
</dbReference>
<dbReference type="InterPro" id="IPR036291">
    <property type="entry name" value="NAD(P)-bd_dom_sf"/>
</dbReference>
<comment type="catalytic activity">
    <reaction evidence="8">
        <text>(R)-2-hydroxyglutarate + NAD(+) = 2-oxoglutarate + NADH + H(+)</text>
        <dbReference type="Rhea" id="RHEA:49612"/>
        <dbReference type="ChEBI" id="CHEBI:15378"/>
        <dbReference type="ChEBI" id="CHEBI:15801"/>
        <dbReference type="ChEBI" id="CHEBI:16810"/>
        <dbReference type="ChEBI" id="CHEBI:57540"/>
        <dbReference type="ChEBI" id="CHEBI:57945"/>
        <dbReference type="EC" id="1.1.1.399"/>
    </reaction>
</comment>
<dbReference type="UniPathway" id="UPA00135">
    <property type="reaction ID" value="UER00196"/>
</dbReference>
<evidence type="ECO:0000256" key="10">
    <source>
        <dbReference type="RuleBase" id="RU003719"/>
    </source>
</evidence>
<evidence type="ECO:0000256" key="2">
    <source>
        <dbReference type="ARBA" id="ARBA00005216"/>
    </source>
</evidence>
<reference evidence="12 13" key="1">
    <citation type="journal article" date="2015" name="Genome Announc.">
        <title>Expanding the biotechnology potential of lactobacilli through comparative genomics of 213 strains and associated genera.</title>
        <authorList>
            <person name="Sun Z."/>
            <person name="Harris H.M."/>
            <person name="McCann A."/>
            <person name="Guo C."/>
            <person name="Argimon S."/>
            <person name="Zhang W."/>
            <person name="Yang X."/>
            <person name="Jeffery I.B."/>
            <person name="Cooney J.C."/>
            <person name="Kagawa T.F."/>
            <person name="Liu W."/>
            <person name="Song Y."/>
            <person name="Salvetti E."/>
            <person name="Wrobel A."/>
            <person name="Rasinkangas P."/>
            <person name="Parkhill J."/>
            <person name="Rea M.C."/>
            <person name="O'Sullivan O."/>
            <person name="Ritari J."/>
            <person name="Douillard F.P."/>
            <person name="Paul Ross R."/>
            <person name="Yang R."/>
            <person name="Briner A.E."/>
            <person name="Felis G.E."/>
            <person name="de Vos W.M."/>
            <person name="Barrangou R."/>
            <person name="Klaenhammer T.R."/>
            <person name="Caufield P.W."/>
            <person name="Cui Y."/>
            <person name="Zhang H."/>
            <person name="O'Toole P.W."/>
        </authorList>
    </citation>
    <scope>NUCLEOTIDE SEQUENCE [LARGE SCALE GENOMIC DNA]</scope>
    <source>
        <strain evidence="12 13">DSM 20003</strain>
    </source>
</reference>
<dbReference type="InterPro" id="IPR045865">
    <property type="entry name" value="ACT-like_dom_sf"/>
</dbReference>
<dbReference type="InterPro" id="IPR006139">
    <property type="entry name" value="D-isomer_2_OHA_DH_cat_dom"/>
</dbReference>
<proteinExistence type="inferred from homology"/>
<dbReference type="InterPro" id="IPR002912">
    <property type="entry name" value="ACT_dom"/>
</dbReference>
<dbReference type="Pfam" id="PF02826">
    <property type="entry name" value="2-Hacid_dh_C"/>
    <property type="match status" value="1"/>
</dbReference>
<dbReference type="EC" id="1.1.1.399" evidence="4"/>
<evidence type="ECO:0000256" key="4">
    <source>
        <dbReference type="ARBA" id="ARBA00013001"/>
    </source>
</evidence>
<dbReference type="GO" id="GO:0004617">
    <property type="term" value="F:phosphoglycerate dehydrogenase activity"/>
    <property type="evidence" value="ECO:0007669"/>
    <property type="project" value="UniProtKB-EC"/>
</dbReference>
<dbReference type="PATRIC" id="fig|1423726.3.peg.1990"/>
<evidence type="ECO:0000256" key="8">
    <source>
        <dbReference type="ARBA" id="ARBA00048126"/>
    </source>
</evidence>
<organism evidence="12 13">
    <name type="scientific">Loigolactobacillus bifermentans DSM 20003</name>
    <dbReference type="NCBI Taxonomy" id="1423726"/>
    <lineage>
        <taxon>Bacteria</taxon>
        <taxon>Bacillati</taxon>
        <taxon>Bacillota</taxon>
        <taxon>Bacilli</taxon>
        <taxon>Lactobacillales</taxon>
        <taxon>Lactobacillaceae</taxon>
        <taxon>Loigolactobacillus</taxon>
    </lineage>
</organism>
<evidence type="ECO:0000313" key="13">
    <source>
        <dbReference type="Proteomes" id="UP000051461"/>
    </source>
</evidence>
<dbReference type="SUPFAM" id="SSF52283">
    <property type="entry name" value="Formate/glycerate dehydrogenase catalytic domain-like"/>
    <property type="match status" value="1"/>
</dbReference>
<comment type="function">
    <text evidence="1">Catalyzes the reversible oxidation of 3-phospho-D-glycerate to 3-phosphonooxypyruvate, the first step of the phosphorylated L-serine biosynthesis pathway. Also catalyzes the reversible oxidation of 2-hydroxyglutarate to 2-oxoglutarate.</text>
</comment>
<dbReference type="SUPFAM" id="SSF55021">
    <property type="entry name" value="ACT-like"/>
    <property type="match status" value="1"/>
</dbReference>
<comment type="caution">
    <text evidence="12">The sequence shown here is derived from an EMBL/GenBank/DDBJ whole genome shotgun (WGS) entry which is preliminary data.</text>
</comment>
<evidence type="ECO:0000256" key="9">
    <source>
        <dbReference type="ARBA" id="ARBA00048731"/>
    </source>
</evidence>
<dbReference type="SUPFAM" id="SSF51735">
    <property type="entry name" value="NAD(P)-binding Rossmann-fold domains"/>
    <property type="match status" value="1"/>
</dbReference>
<evidence type="ECO:0000256" key="6">
    <source>
        <dbReference type="ARBA" id="ARBA00021582"/>
    </source>
</evidence>
<dbReference type="PANTHER" id="PTHR42938">
    <property type="entry name" value="FORMATE DEHYDROGENASE 1"/>
    <property type="match status" value="1"/>
</dbReference>
<dbReference type="Proteomes" id="UP000051461">
    <property type="component" value="Unassembled WGS sequence"/>
</dbReference>
<dbReference type="EMBL" id="AZDA01000140">
    <property type="protein sequence ID" value="KRK32492.1"/>
    <property type="molecule type" value="Genomic_DNA"/>
</dbReference>
<evidence type="ECO:0000313" key="12">
    <source>
        <dbReference type="EMBL" id="KRK32492.1"/>
    </source>
</evidence>
<sequence>MTYQITTSTTVSQDGIALFDQDKYHLQTGEQPHTGDDGLLIRSVNLHDTPLNPELLTIGRAGVGVNNIPLEKAVDQGVVVFNAPGANANGVKELVFAALVIGARPLMAGNAWVNHLKGQDIDVQVEAGKKAYVGTELLGKQLGVIGLGHVGGRVANGASSLAFGMHVVGYDPYIEVDTAWNLSHHIHHADTIEEVLRDSDYVTLHVPLTGETKEMINAQRIAMMKPGSVLLNFARDDVIDEQAILAALDRGQLRGYVTDFASPKLLHHPKVTVFPHIGGSTTAAETNSAKMVVQTMKNYLETGNIRNSVTFPDCVMQFAAPLRLTLIHKNVPNMVGRMTAILANYDLNIVNMMNRSQGDYAYTMIDLDHVAEKRLQRIATKLEQIENVIRVRVIEQPKR</sequence>
<comment type="similarity">
    <text evidence="3 10">Belongs to the D-isomer specific 2-hydroxyacid dehydrogenase family.</text>
</comment>
<comment type="pathway">
    <text evidence="2">Amino-acid biosynthesis; L-serine biosynthesis; L-serine from 3-phospho-D-glycerate: step 1/3.</text>
</comment>
<evidence type="ECO:0000256" key="7">
    <source>
        <dbReference type="ARBA" id="ARBA00030455"/>
    </source>
</evidence>
<evidence type="ECO:0000256" key="5">
    <source>
        <dbReference type="ARBA" id="ARBA00013143"/>
    </source>
</evidence>
<dbReference type="GO" id="GO:0051287">
    <property type="term" value="F:NAD binding"/>
    <property type="evidence" value="ECO:0007669"/>
    <property type="project" value="InterPro"/>
</dbReference>
<evidence type="ECO:0000256" key="1">
    <source>
        <dbReference type="ARBA" id="ARBA00003800"/>
    </source>
</evidence>
<dbReference type="RefSeq" id="WP_057905765.1">
    <property type="nucleotide sequence ID" value="NZ_AZDA01000140.1"/>
</dbReference>
<dbReference type="InterPro" id="IPR006140">
    <property type="entry name" value="D-isomer_DH_NAD-bd"/>
</dbReference>
<evidence type="ECO:0000259" key="11">
    <source>
        <dbReference type="PROSITE" id="PS51671"/>
    </source>
</evidence>
<feature type="domain" description="ACT" evidence="11">
    <location>
        <begin position="323"/>
        <end position="396"/>
    </location>
</feature>
<dbReference type="STRING" id="1423726.FC07_GL001915"/>
<name>A0A0R1GE03_9LACO</name>
<keyword evidence="10" id="KW-0560">Oxidoreductase</keyword>
<dbReference type="PROSITE" id="PS51671">
    <property type="entry name" value="ACT"/>
    <property type="match status" value="1"/>
</dbReference>
<evidence type="ECO:0000256" key="3">
    <source>
        <dbReference type="ARBA" id="ARBA00005854"/>
    </source>
</evidence>
<dbReference type="Gene3D" id="3.30.70.260">
    <property type="match status" value="1"/>
</dbReference>
<dbReference type="Pfam" id="PF00389">
    <property type="entry name" value="2-Hacid_dh"/>
    <property type="match status" value="1"/>
</dbReference>
<dbReference type="OrthoDB" id="9805416at2"/>
<dbReference type="EC" id="1.1.1.95" evidence="5"/>
<dbReference type="PANTHER" id="PTHR42938:SF47">
    <property type="entry name" value="HYDROXYPYRUVATE REDUCTASE"/>
    <property type="match status" value="1"/>
</dbReference>
<keyword evidence="13" id="KW-1185">Reference proteome</keyword>
<comment type="catalytic activity">
    <reaction evidence="9">
        <text>(2R)-3-phosphoglycerate + NAD(+) = 3-phosphooxypyruvate + NADH + H(+)</text>
        <dbReference type="Rhea" id="RHEA:12641"/>
        <dbReference type="ChEBI" id="CHEBI:15378"/>
        <dbReference type="ChEBI" id="CHEBI:18110"/>
        <dbReference type="ChEBI" id="CHEBI:57540"/>
        <dbReference type="ChEBI" id="CHEBI:57945"/>
        <dbReference type="ChEBI" id="CHEBI:58272"/>
        <dbReference type="EC" id="1.1.1.95"/>
    </reaction>
</comment>
<protein>
    <recommendedName>
        <fullName evidence="6">D-3-phosphoglycerate dehydrogenase</fullName>
        <ecNumber evidence="4">1.1.1.399</ecNumber>
        <ecNumber evidence="5">1.1.1.95</ecNumber>
    </recommendedName>
    <alternativeName>
        <fullName evidence="7">2-oxoglutarate reductase</fullName>
    </alternativeName>
</protein>
<gene>
    <name evidence="12" type="ORF">FC07_GL001915</name>
</gene>
<accession>A0A0R1GE03</accession>
<dbReference type="Gene3D" id="3.40.50.720">
    <property type="entry name" value="NAD(P)-binding Rossmann-like Domain"/>
    <property type="match status" value="2"/>
</dbReference>
<dbReference type="CDD" id="cd04901">
    <property type="entry name" value="ACT_3PGDH"/>
    <property type="match status" value="1"/>
</dbReference>
<dbReference type="AlphaFoldDB" id="A0A0R1GE03"/>